<comment type="subcellular location">
    <subcellularLocation>
        <location evidence="1">Cell outer membrane</location>
    </subcellularLocation>
</comment>
<name>A0A1I2AKS9_9BACT</name>
<dbReference type="RefSeq" id="WP_093917884.1">
    <property type="nucleotide sequence ID" value="NZ_FONW01000001.1"/>
</dbReference>
<evidence type="ECO:0000256" key="7">
    <source>
        <dbReference type="ARBA" id="ARBA00023237"/>
    </source>
</evidence>
<protein>
    <submittedName>
        <fullName evidence="9">Outer membrane protein</fullName>
    </submittedName>
</protein>
<dbReference type="Proteomes" id="UP000198964">
    <property type="component" value="Unassembled WGS sequence"/>
</dbReference>
<evidence type="ECO:0000256" key="8">
    <source>
        <dbReference type="SAM" id="Coils"/>
    </source>
</evidence>
<keyword evidence="4" id="KW-1134">Transmembrane beta strand</keyword>
<dbReference type="GO" id="GO:0015562">
    <property type="term" value="F:efflux transmembrane transporter activity"/>
    <property type="evidence" value="ECO:0007669"/>
    <property type="project" value="InterPro"/>
</dbReference>
<dbReference type="GO" id="GO:1990281">
    <property type="term" value="C:efflux pump complex"/>
    <property type="evidence" value="ECO:0007669"/>
    <property type="project" value="TreeGrafter"/>
</dbReference>
<dbReference type="GO" id="GO:0009279">
    <property type="term" value="C:cell outer membrane"/>
    <property type="evidence" value="ECO:0007669"/>
    <property type="project" value="UniProtKB-SubCell"/>
</dbReference>
<keyword evidence="6" id="KW-0472">Membrane</keyword>
<accession>A0A1I2AKS9</accession>
<gene>
    <name evidence="9" type="ORF">SAMN05216283_101128</name>
</gene>
<dbReference type="EMBL" id="FONW01000001">
    <property type="protein sequence ID" value="SFE43480.1"/>
    <property type="molecule type" value="Genomic_DNA"/>
</dbReference>
<dbReference type="STRING" id="655355.SAMN05216283_101128"/>
<dbReference type="SUPFAM" id="SSF56954">
    <property type="entry name" value="Outer membrane efflux proteins (OEP)"/>
    <property type="match status" value="1"/>
</dbReference>
<comment type="similarity">
    <text evidence="2">Belongs to the outer membrane factor (OMF) (TC 1.B.17) family.</text>
</comment>
<dbReference type="Gene3D" id="1.20.1600.10">
    <property type="entry name" value="Outer membrane efflux proteins (OEP)"/>
    <property type="match status" value="1"/>
</dbReference>
<keyword evidence="3" id="KW-0813">Transport</keyword>
<sequence>MRRLTIKNGLLLFLLLGIGFPLGAQETWNLNECIDYALQNNLDQYDLKLGEEAAKIDQLQSKLNLLPSVSASSSAGLNFGRSVDPSTNDIVNTELFNNSNSLNSSLTLFRGFIQQNQIAYSRFRREAAQWETINNQDDLAFKILMAYYDVTYYNGLIEIAKEQLRLSEINLKKTEALIETGLKARTDLAEIQATYEKEKLNLIQSENKKQEARLRLGQLMNLPAGELTQMQIEAEEPELVSSMLLANDSLFASFVTQSPFVKMAEARLQASAKEAAVIRGQFFPTVQLNASISTGYYETYRDDNGKTIAFKTQLDNNMSQYVGASISIPVFAKNQIRSQYRKAKLAEEQAQIQVDRYRQTVYYELLNNSRELQALFREFVQTGKQVEADDLAFQVAQRKYDEGLIDVIELLAVKNRLGEAQSNRLLASLQWAIKARVVDFYKGVRFWEE</sequence>
<evidence type="ECO:0000256" key="1">
    <source>
        <dbReference type="ARBA" id="ARBA00004442"/>
    </source>
</evidence>
<keyword evidence="8" id="KW-0175">Coiled coil</keyword>
<evidence type="ECO:0000256" key="6">
    <source>
        <dbReference type="ARBA" id="ARBA00023136"/>
    </source>
</evidence>
<dbReference type="AlphaFoldDB" id="A0A1I2AKS9"/>
<evidence type="ECO:0000256" key="5">
    <source>
        <dbReference type="ARBA" id="ARBA00022692"/>
    </source>
</evidence>
<evidence type="ECO:0000256" key="4">
    <source>
        <dbReference type="ARBA" id="ARBA00022452"/>
    </source>
</evidence>
<proteinExistence type="inferred from homology"/>
<dbReference type="InterPro" id="IPR003423">
    <property type="entry name" value="OMP_efflux"/>
</dbReference>
<dbReference type="PANTHER" id="PTHR30026">
    <property type="entry name" value="OUTER MEMBRANE PROTEIN TOLC"/>
    <property type="match status" value="1"/>
</dbReference>
<keyword evidence="7" id="KW-0998">Cell outer membrane</keyword>
<keyword evidence="10" id="KW-1185">Reference proteome</keyword>
<dbReference type="GO" id="GO:0015288">
    <property type="term" value="F:porin activity"/>
    <property type="evidence" value="ECO:0007669"/>
    <property type="project" value="TreeGrafter"/>
</dbReference>
<evidence type="ECO:0000256" key="3">
    <source>
        <dbReference type="ARBA" id="ARBA00022448"/>
    </source>
</evidence>
<evidence type="ECO:0000313" key="9">
    <source>
        <dbReference type="EMBL" id="SFE43480.1"/>
    </source>
</evidence>
<dbReference type="InterPro" id="IPR051906">
    <property type="entry name" value="TolC-like"/>
</dbReference>
<dbReference type="Pfam" id="PF02321">
    <property type="entry name" value="OEP"/>
    <property type="match status" value="2"/>
</dbReference>
<evidence type="ECO:0000256" key="2">
    <source>
        <dbReference type="ARBA" id="ARBA00007613"/>
    </source>
</evidence>
<organism evidence="9 10">
    <name type="scientific">Sunxiuqinia elliptica</name>
    <dbReference type="NCBI Taxonomy" id="655355"/>
    <lineage>
        <taxon>Bacteria</taxon>
        <taxon>Pseudomonadati</taxon>
        <taxon>Bacteroidota</taxon>
        <taxon>Bacteroidia</taxon>
        <taxon>Marinilabiliales</taxon>
        <taxon>Prolixibacteraceae</taxon>
        <taxon>Sunxiuqinia</taxon>
    </lineage>
</organism>
<dbReference type="PANTHER" id="PTHR30026:SF20">
    <property type="entry name" value="OUTER MEMBRANE PROTEIN TOLC"/>
    <property type="match status" value="1"/>
</dbReference>
<keyword evidence="5" id="KW-0812">Transmembrane</keyword>
<evidence type="ECO:0000313" key="10">
    <source>
        <dbReference type="Proteomes" id="UP000198964"/>
    </source>
</evidence>
<feature type="coiled-coil region" evidence="8">
    <location>
        <begin position="157"/>
        <end position="215"/>
    </location>
</feature>
<reference evidence="9 10" key="1">
    <citation type="submission" date="2016-10" db="EMBL/GenBank/DDBJ databases">
        <authorList>
            <person name="de Groot N.N."/>
        </authorList>
    </citation>
    <scope>NUCLEOTIDE SEQUENCE [LARGE SCALE GENOMIC DNA]</scope>
    <source>
        <strain evidence="9 10">CGMCC 1.9156</strain>
    </source>
</reference>